<evidence type="ECO:0000256" key="4">
    <source>
        <dbReference type="ARBA" id="ARBA00023145"/>
    </source>
</evidence>
<dbReference type="RefSeq" id="WP_405286120.1">
    <property type="nucleotide sequence ID" value="NZ_JBBHLI010000001.1"/>
</dbReference>
<dbReference type="InterPro" id="IPR002692">
    <property type="entry name" value="S45"/>
</dbReference>
<dbReference type="PANTHER" id="PTHR34218">
    <property type="entry name" value="PEPTIDASE S45 PENICILLIN AMIDASE"/>
    <property type="match status" value="1"/>
</dbReference>
<dbReference type="InterPro" id="IPR023343">
    <property type="entry name" value="Penicillin_amidase_dom1"/>
</dbReference>
<evidence type="ECO:0000256" key="1">
    <source>
        <dbReference type="ARBA" id="ARBA00006586"/>
    </source>
</evidence>
<evidence type="ECO:0000313" key="7">
    <source>
        <dbReference type="Proteomes" id="UP001484239"/>
    </source>
</evidence>
<dbReference type="EMBL" id="JBBHLI010000001">
    <property type="protein sequence ID" value="MEK9499419.1"/>
    <property type="molecule type" value="Genomic_DNA"/>
</dbReference>
<dbReference type="Gene3D" id="1.10.439.10">
    <property type="entry name" value="Penicillin Amidohydrolase, domain 1"/>
    <property type="match status" value="1"/>
</dbReference>
<dbReference type="Proteomes" id="UP001484239">
    <property type="component" value="Unassembled WGS sequence"/>
</dbReference>
<reference evidence="6 7" key="1">
    <citation type="submission" date="2024-02" db="EMBL/GenBank/DDBJ databases">
        <title>A novel Gemmatimonadota bacterium.</title>
        <authorList>
            <person name="Du Z.-J."/>
            <person name="Ye Y.-Q."/>
        </authorList>
    </citation>
    <scope>NUCLEOTIDE SEQUENCE [LARGE SCALE GENOMIC DNA]</scope>
    <source>
        <strain evidence="6 7">DH-20</strain>
    </source>
</reference>
<dbReference type="Gene3D" id="1.10.1400.10">
    <property type="match status" value="1"/>
</dbReference>
<dbReference type="Pfam" id="PF01804">
    <property type="entry name" value="Penicil_amidase"/>
    <property type="match status" value="1"/>
</dbReference>
<organism evidence="6 7">
    <name type="scientific">Gaopeijia maritima</name>
    <dbReference type="NCBI Taxonomy" id="3119007"/>
    <lineage>
        <taxon>Bacteria</taxon>
        <taxon>Pseudomonadati</taxon>
        <taxon>Gemmatimonadota</taxon>
        <taxon>Longimicrobiia</taxon>
        <taxon>Gaopeijiales</taxon>
        <taxon>Gaopeijiaceae</taxon>
        <taxon>Gaopeijia</taxon>
    </lineage>
</organism>
<proteinExistence type="inferred from homology"/>
<dbReference type="InterPro" id="IPR043146">
    <property type="entry name" value="Penicillin_amidase_N_B-knob"/>
</dbReference>
<sequence length="721" mass="78857">MKKSALALAFVAMACAPEDAATPAGGDDVAAWEAQAARVTITRDDWGIPHIHGPTDADAVFGLVYAQAEDDYERVERNYLFALGRLAQKHGEEELWADLRMRLFVNDDDLRERYASSPEWLRAVMDGWAAGLNYYLHTHPSDDRTIERWEPWMALSFTEGSIGGDIERISTRGLETFYGAASPATAVVGDAGTANEPLSANVIPEPTGSNGIAIAPENTVDGNALLLINPHTSHYFRAEVQVTSDEGLNAYGAVTWGQPFVYQGFNETAGWMHTSTGADAIDEFAYEVVERDDGVYYAYGDEERQLEERSITVPYLDGGAMAERTFTVYYSHEGPIVRSDGGDWVAVKLMFEPVDALIQSYSRTKAANYDEFREVMDLHTNSSNNTIFADAEGNIAYFHANHVPIRDASLDWTRPVDGNDPGTAYRGLHSVEESPLVVNPASGWVMCTNNWPYSAAGVDDPSTPREADYPDYMDRYGENARGVHAIAVLEGRTDFTLDGLVDAAYDSWLPVFAESIPPLIAAYDADPAAAEAAAVSEQIAVLRDWDHRFGVESVATSLAIYWATELRSPGDASGSEQLAALAAASQTLADDFGDWRTPWGEINRFQRLTADIVPSFDDDAPSLPVGFTSATWGSLAAHGQRVASDTRRIYGTRGNSFVAVVEFGDRVRARAITAGGQSGDPNSPHFDDQAERFAAGDLRTVYFYPEDVEAAAEETYRPGER</sequence>
<comment type="similarity">
    <text evidence="1">Belongs to the peptidase S45 family.</text>
</comment>
<dbReference type="PROSITE" id="PS51257">
    <property type="entry name" value="PROKAR_LIPOPROTEIN"/>
    <property type="match status" value="1"/>
</dbReference>
<dbReference type="Gene3D" id="3.60.20.10">
    <property type="entry name" value="Glutamine Phosphoribosylpyrophosphate, subunit 1, domain 1"/>
    <property type="match status" value="1"/>
</dbReference>
<dbReference type="SUPFAM" id="SSF56235">
    <property type="entry name" value="N-terminal nucleophile aminohydrolases (Ntn hydrolases)"/>
    <property type="match status" value="1"/>
</dbReference>
<evidence type="ECO:0000256" key="5">
    <source>
        <dbReference type="SAM" id="SignalP"/>
    </source>
</evidence>
<dbReference type="PIRSF" id="PIRSF001227">
    <property type="entry name" value="Pen_acylase"/>
    <property type="match status" value="1"/>
</dbReference>
<dbReference type="InterPro" id="IPR014395">
    <property type="entry name" value="Pen/GL7ACA/AHL_acylase"/>
</dbReference>
<gene>
    <name evidence="6" type="ORF">WI372_00315</name>
</gene>
<evidence type="ECO:0000256" key="3">
    <source>
        <dbReference type="ARBA" id="ARBA00022801"/>
    </source>
</evidence>
<dbReference type="Gene3D" id="2.30.120.10">
    <property type="match status" value="1"/>
</dbReference>
<dbReference type="InterPro" id="IPR043147">
    <property type="entry name" value="Penicillin_amidase_A-knob"/>
</dbReference>
<feature type="signal peptide" evidence="5">
    <location>
        <begin position="1"/>
        <end position="20"/>
    </location>
</feature>
<evidence type="ECO:0000313" key="6">
    <source>
        <dbReference type="EMBL" id="MEK9499419.1"/>
    </source>
</evidence>
<feature type="chain" id="PRO_5046591961" evidence="5">
    <location>
        <begin position="21"/>
        <end position="721"/>
    </location>
</feature>
<dbReference type="InterPro" id="IPR029055">
    <property type="entry name" value="Ntn_hydrolases_N"/>
</dbReference>
<keyword evidence="4" id="KW-0865">Zymogen</keyword>
<accession>A0ABU9E412</accession>
<comment type="caution">
    <text evidence="6">The sequence shown here is derived from an EMBL/GenBank/DDBJ whole genome shotgun (WGS) entry which is preliminary data.</text>
</comment>
<keyword evidence="3" id="KW-0378">Hydrolase</keyword>
<protein>
    <submittedName>
        <fullName evidence="6">Penicillin acylase family protein</fullName>
    </submittedName>
</protein>
<keyword evidence="7" id="KW-1185">Reference proteome</keyword>
<evidence type="ECO:0000256" key="2">
    <source>
        <dbReference type="ARBA" id="ARBA00022729"/>
    </source>
</evidence>
<keyword evidence="2 5" id="KW-0732">Signal</keyword>
<dbReference type="PANTHER" id="PTHR34218:SF3">
    <property type="entry name" value="ACYL-HOMOSERINE LACTONE ACYLASE PVDQ"/>
    <property type="match status" value="1"/>
</dbReference>
<name>A0ABU9E412_9BACT</name>